<keyword evidence="7" id="KW-1185">Reference proteome</keyword>
<evidence type="ECO:0000259" key="5">
    <source>
        <dbReference type="Pfam" id="PF03372"/>
    </source>
</evidence>
<evidence type="ECO:0000256" key="2">
    <source>
        <dbReference type="ARBA" id="ARBA00022801"/>
    </source>
</evidence>
<dbReference type="PANTHER" id="PTHR22748:SF19">
    <property type="entry name" value="ENDONUCLEASE_EXONUCLEASE_PHOSPHATASE DOMAIN-CONTAINING PROTEIN"/>
    <property type="match status" value="1"/>
</dbReference>
<feature type="binding site" evidence="4">
    <location>
        <position position="35"/>
    </location>
    <ligand>
        <name>Mg(2+)</name>
        <dbReference type="ChEBI" id="CHEBI:18420"/>
        <label>1</label>
    </ligand>
</feature>
<dbReference type="InterPro" id="IPR004808">
    <property type="entry name" value="AP_endonuc_1"/>
</dbReference>
<dbReference type="GO" id="GO:0008311">
    <property type="term" value="F:double-stranded DNA 3'-5' DNA exonuclease activity"/>
    <property type="evidence" value="ECO:0007669"/>
    <property type="project" value="TreeGrafter"/>
</dbReference>
<name>A0A8T1QIJ4_CARIL</name>
<evidence type="ECO:0000256" key="3">
    <source>
        <dbReference type="ARBA" id="ARBA00022842"/>
    </source>
</evidence>
<feature type="binding site" evidence="4">
    <location>
        <position position="6"/>
    </location>
    <ligand>
        <name>Mg(2+)</name>
        <dbReference type="ChEBI" id="CHEBI:18420"/>
        <label>1</label>
    </ligand>
</feature>
<keyword evidence="3 4" id="KW-0460">Magnesium</keyword>
<comment type="cofactor">
    <cofactor evidence="4">
        <name>Mg(2+)</name>
        <dbReference type="ChEBI" id="CHEBI:18420"/>
    </cofactor>
    <cofactor evidence="4">
        <name>Mn(2+)</name>
        <dbReference type="ChEBI" id="CHEBI:29035"/>
    </cofactor>
    <text evidence="4">Probably binds two magnesium or manganese ions per subunit.</text>
</comment>
<reference evidence="6" key="1">
    <citation type="submission" date="2020-12" db="EMBL/GenBank/DDBJ databases">
        <title>WGS assembly of Carya illinoinensis cv. Pawnee.</title>
        <authorList>
            <person name="Platts A."/>
            <person name="Shu S."/>
            <person name="Wright S."/>
            <person name="Barry K."/>
            <person name="Edger P."/>
            <person name="Pires J.C."/>
            <person name="Schmutz J."/>
        </authorList>
    </citation>
    <scope>NUCLEOTIDE SEQUENCE</scope>
    <source>
        <tissue evidence="6">Leaf</tissue>
    </source>
</reference>
<evidence type="ECO:0000313" key="6">
    <source>
        <dbReference type="EMBL" id="KAG6654081.1"/>
    </source>
</evidence>
<evidence type="ECO:0000313" key="7">
    <source>
        <dbReference type="Proteomes" id="UP000811609"/>
    </source>
</evidence>
<dbReference type="GO" id="GO:0003906">
    <property type="term" value="F:DNA-(apurinic or apyrimidinic site) endonuclease activity"/>
    <property type="evidence" value="ECO:0007669"/>
    <property type="project" value="TreeGrafter"/>
</dbReference>
<evidence type="ECO:0000256" key="1">
    <source>
        <dbReference type="ARBA" id="ARBA00022723"/>
    </source>
</evidence>
<dbReference type="InterPro" id="IPR005135">
    <property type="entry name" value="Endo/exonuclease/phosphatase"/>
</dbReference>
<gene>
    <name evidence="6" type="ORF">CIPAW_05G121300</name>
</gene>
<dbReference type="GO" id="GO:0008081">
    <property type="term" value="F:phosphoric diester hydrolase activity"/>
    <property type="evidence" value="ECO:0007669"/>
    <property type="project" value="TreeGrafter"/>
</dbReference>
<dbReference type="EMBL" id="CM031813">
    <property type="protein sequence ID" value="KAG6654081.1"/>
    <property type="molecule type" value="Genomic_DNA"/>
</dbReference>
<dbReference type="PANTHER" id="PTHR22748">
    <property type="entry name" value="AP ENDONUCLEASE"/>
    <property type="match status" value="1"/>
</dbReference>
<accession>A0A8T1QIJ4</accession>
<feature type="domain" description="Endonuclease/exonuclease/phosphatase" evidence="5">
    <location>
        <begin position="3"/>
        <end position="109"/>
    </location>
</feature>
<protein>
    <recommendedName>
        <fullName evidence="5">Endonuclease/exonuclease/phosphatase domain-containing protein</fullName>
    </recommendedName>
</protein>
<dbReference type="Proteomes" id="UP000811609">
    <property type="component" value="Chromosome 5"/>
</dbReference>
<proteinExistence type="predicted"/>
<organism evidence="6 7">
    <name type="scientific">Carya illinoinensis</name>
    <name type="common">Pecan</name>
    <dbReference type="NCBI Taxonomy" id="32201"/>
    <lineage>
        <taxon>Eukaryota</taxon>
        <taxon>Viridiplantae</taxon>
        <taxon>Streptophyta</taxon>
        <taxon>Embryophyta</taxon>
        <taxon>Tracheophyta</taxon>
        <taxon>Spermatophyta</taxon>
        <taxon>Magnoliopsida</taxon>
        <taxon>eudicotyledons</taxon>
        <taxon>Gunneridae</taxon>
        <taxon>Pentapetalae</taxon>
        <taxon>rosids</taxon>
        <taxon>fabids</taxon>
        <taxon>Fagales</taxon>
        <taxon>Juglandaceae</taxon>
        <taxon>Carya</taxon>
    </lineage>
</organism>
<comment type="caution">
    <text evidence="6">The sequence shown here is derived from an EMBL/GenBank/DDBJ whole genome shotgun (WGS) entry which is preliminary data.</text>
</comment>
<keyword evidence="1 4" id="KW-0479">Metal-binding</keyword>
<dbReference type="GO" id="GO:0046872">
    <property type="term" value="F:metal ion binding"/>
    <property type="evidence" value="ECO:0007669"/>
    <property type="project" value="UniProtKB-KW"/>
</dbReference>
<sequence>MILSWNVRGLNVLNKRLRVKNLIHKWRGDVICFQETKLKSVNTSIVRSLWSCHYVGWVDLVVEGASGGIIVMWDRRVVELIDHYVGDFMVACHFKNVDYGVEWAFAGVYGPNLEIFRRALWDEMAGVCCCWDLPWCSGGDFNVKRFPSERVGDSHLTNSIMISLI</sequence>
<dbReference type="GO" id="GO:0005634">
    <property type="term" value="C:nucleus"/>
    <property type="evidence" value="ECO:0007669"/>
    <property type="project" value="TreeGrafter"/>
</dbReference>
<keyword evidence="2" id="KW-0378">Hydrolase</keyword>
<dbReference type="GO" id="GO:0006284">
    <property type="term" value="P:base-excision repair"/>
    <property type="evidence" value="ECO:0007669"/>
    <property type="project" value="TreeGrafter"/>
</dbReference>
<evidence type="ECO:0000256" key="4">
    <source>
        <dbReference type="PIRSR" id="PIRSR604808-2"/>
    </source>
</evidence>
<keyword evidence="4" id="KW-0464">Manganese</keyword>
<dbReference type="AlphaFoldDB" id="A0A8T1QIJ4"/>
<dbReference type="Pfam" id="PF03372">
    <property type="entry name" value="Exo_endo_phos"/>
    <property type="match status" value="1"/>
</dbReference>